<dbReference type="Proteomes" id="UP000238312">
    <property type="component" value="Unassembled WGS sequence"/>
</dbReference>
<organism evidence="2 3">
    <name type="scientific">Nonomuraea fuscirosea</name>
    <dbReference type="NCBI Taxonomy" id="1291556"/>
    <lineage>
        <taxon>Bacteria</taxon>
        <taxon>Bacillati</taxon>
        <taxon>Actinomycetota</taxon>
        <taxon>Actinomycetes</taxon>
        <taxon>Streptosporangiales</taxon>
        <taxon>Streptosporangiaceae</taxon>
        <taxon>Nonomuraea</taxon>
    </lineage>
</organism>
<proteinExistence type="predicted"/>
<evidence type="ECO:0000313" key="2">
    <source>
        <dbReference type="EMBL" id="PRX66036.1"/>
    </source>
</evidence>
<gene>
    <name evidence="2" type="ORF">B0I32_106172</name>
</gene>
<dbReference type="PANTHER" id="PTHR36503:SF1">
    <property type="entry name" value="BLR2520 PROTEIN"/>
    <property type="match status" value="1"/>
</dbReference>
<comment type="caution">
    <text evidence="2">The sequence shown here is derived from an EMBL/GenBank/DDBJ whole genome shotgun (WGS) entry which is preliminary data.</text>
</comment>
<keyword evidence="3" id="KW-1185">Reference proteome</keyword>
<dbReference type="PROSITE" id="PS51819">
    <property type="entry name" value="VOC"/>
    <property type="match status" value="2"/>
</dbReference>
<accession>A0A2T0N270</accession>
<dbReference type="AlphaFoldDB" id="A0A2T0N270"/>
<evidence type="ECO:0000259" key="1">
    <source>
        <dbReference type="PROSITE" id="PS51819"/>
    </source>
</evidence>
<dbReference type="Gene3D" id="3.10.180.10">
    <property type="entry name" value="2,3-Dihydroxybiphenyl 1,2-Dioxygenase, domain 1"/>
    <property type="match status" value="2"/>
</dbReference>
<dbReference type="InterPro" id="IPR029068">
    <property type="entry name" value="Glyas_Bleomycin-R_OHBP_Dase"/>
</dbReference>
<reference evidence="2 3" key="1">
    <citation type="submission" date="2018-03" db="EMBL/GenBank/DDBJ databases">
        <title>Genomic Encyclopedia of Type Strains, Phase III (KMG-III): the genomes of soil and plant-associated and newly described type strains.</title>
        <authorList>
            <person name="Whitman W."/>
        </authorList>
    </citation>
    <scope>NUCLEOTIDE SEQUENCE [LARGE SCALE GENOMIC DNA]</scope>
    <source>
        <strain evidence="2 3">CGMCC 4.7104</strain>
    </source>
</reference>
<feature type="domain" description="VOC" evidence="1">
    <location>
        <begin position="4"/>
        <end position="127"/>
    </location>
</feature>
<sequence length="268" mass="27356">MPLSVDLITLGVPQVEAARDFYTAAFSATAAATGGHTAAVDLHGTGRLALHPVDALATGCGTTPAASGFRGYVLSAIVGRPAEVRALLQSATGNGATVVKPARKQLFGEFTAVYQAPDGAVWKLAAASKKDTHPVPGPPKPAETAVYLGVAKPTASKAFYERLGMSVRHDYGDRFIDFTVTSGGRCRLGLLPRGGLAKDAGVGEHGDGFSALVLTHTAASRDEVDALLAAAASAGGRITAAAARTGQGDYAGRFTDPDGFHWSITAPA</sequence>
<dbReference type="PANTHER" id="PTHR36503">
    <property type="entry name" value="BLR2520 PROTEIN"/>
    <property type="match status" value="1"/>
</dbReference>
<dbReference type="InterPro" id="IPR004360">
    <property type="entry name" value="Glyas_Fos-R_dOase_dom"/>
</dbReference>
<name>A0A2T0N270_9ACTN</name>
<feature type="domain" description="VOC" evidence="1">
    <location>
        <begin position="141"/>
        <end position="267"/>
    </location>
</feature>
<dbReference type="SUPFAM" id="SSF54593">
    <property type="entry name" value="Glyoxalase/Bleomycin resistance protein/Dihydroxybiphenyl dioxygenase"/>
    <property type="match status" value="2"/>
</dbReference>
<dbReference type="EMBL" id="PVNG01000006">
    <property type="protein sequence ID" value="PRX66036.1"/>
    <property type="molecule type" value="Genomic_DNA"/>
</dbReference>
<dbReference type="Pfam" id="PF00903">
    <property type="entry name" value="Glyoxalase"/>
    <property type="match status" value="2"/>
</dbReference>
<dbReference type="OrthoDB" id="4825162at2"/>
<keyword evidence="2" id="KW-0456">Lyase</keyword>
<dbReference type="InterPro" id="IPR037523">
    <property type="entry name" value="VOC_core"/>
</dbReference>
<evidence type="ECO:0000313" key="3">
    <source>
        <dbReference type="Proteomes" id="UP000238312"/>
    </source>
</evidence>
<protein>
    <submittedName>
        <fullName evidence="2">Putative lactoylglutathione lyase</fullName>
    </submittedName>
</protein>
<dbReference type="GO" id="GO:0016829">
    <property type="term" value="F:lyase activity"/>
    <property type="evidence" value="ECO:0007669"/>
    <property type="project" value="UniProtKB-KW"/>
</dbReference>
<dbReference type="RefSeq" id="WP_146178170.1">
    <property type="nucleotide sequence ID" value="NZ_PVNG01000006.1"/>
</dbReference>